<keyword evidence="11" id="KW-1185">Reference proteome</keyword>
<dbReference type="PANTHER" id="PTHR42781:SF1">
    <property type="entry name" value="THIAMINE IMPORT ATP-BINDING PROTEIN THIQ"/>
    <property type="match status" value="1"/>
</dbReference>
<proteinExistence type="inferred from homology"/>
<gene>
    <name evidence="10" type="ORF">JJB09_19005</name>
</gene>
<evidence type="ECO:0000256" key="4">
    <source>
        <dbReference type="ARBA" id="ARBA00022519"/>
    </source>
</evidence>
<evidence type="ECO:0000313" key="10">
    <source>
        <dbReference type="EMBL" id="MBL0374116.1"/>
    </source>
</evidence>
<dbReference type="InterPro" id="IPR017871">
    <property type="entry name" value="ABC_transporter-like_CS"/>
</dbReference>
<dbReference type="InterPro" id="IPR003439">
    <property type="entry name" value="ABC_transporter-like_ATP-bd"/>
</dbReference>
<organism evidence="10 11">
    <name type="scientific">Rhizobium setariae</name>
    <dbReference type="NCBI Taxonomy" id="2801340"/>
    <lineage>
        <taxon>Bacteria</taxon>
        <taxon>Pseudomonadati</taxon>
        <taxon>Pseudomonadota</taxon>
        <taxon>Alphaproteobacteria</taxon>
        <taxon>Hyphomicrobiales</taxon>
        <taxon>Rhizobiaceae</taxon>
        <taxon>Rhizobium/Agrobacterium group</taxon>
        <taxon>Rhizobium</taxon>
    </lineage>
</organism>
<name>A0A936YV49_9HYPH</name>
<evidence type="ECO:0000256" key="8">
    <source>
        <dbReference type="ARBA" id="ARBA00023136"/>
    </source>
</evidence>
<dbReference type="RefSeq" id="WP_201661831.1">
    <property type="nucleotide sequence ID" value="NZ_JAEQNC010000011.1"/>
</dbReference>
<dbReference type="SUPFAM" id="SSF52540">
    <property type="entry name" value="P-loop containing nucleoside triphosphate hydrolases"/>
    <property type="match status" value="1"/>
</dbReference>
<comment type="similarity">
    <text evidence="1">Belongs to the ABC transporter superfamily.</text>
</comment>
<reference evidence="10" key="1">
    <citation type="submission" date="2021-01" db="EMBL/GenBank/DDBJ databases">
        <title>Rhizobium sp. strain KVB221 16S ribosomal RNA gene Genome sequencing and assembly.</title>
        <authorList>
            <person name="Kang M."/>
        </authorList>
    </citation>
    <scope>NUCLEOTIDE SEQUENCE</scope>
    <source>
        <strain evidence="10">KVB221</strain>
    </source>
</reference>
<evidence type="ECO:0000256" key="2">
    <source>
        <dbReference type="ARBA" id="ARBA00022448"/>
    </source>
</evidence>
<dbReference type="PROSITE" id="PS50893">
    <property type="entry name" value="ABC_TRANSPORTER_2"/>
    <property type="match status" value="1"/>
</dbReference>
<dbReference type="Gene3D" id="3.40.50.300">
    <property type="entry name" value="P-loop containing nucleotide triphosphate hydrolases"/>
    <property type="match status" value="1"/>
</dbReference>
<protein>
    <submittedName>
        <fullName evidence="10">ATP-binding cassette domain-containing protein</fullName>
    </submittedName>
</protein>
<evidence type="ECO:0000259" key="9">
    <source>
        <dbReference type="PROSITE" id="PS50893"/>
    </source>
</evidence>
<keyword evidence="7" id="KW-1278">Translocase</keyword>
<dbReference type="EMBL" id="JAEQNC010000011">
    <property type="protein sequence ID" value="MBL0374116.1"/>
    <property type="molecule type" value="Genomic_DNA"/>
</dbReference>
<evidence type="ECO:0000256" key="3">
    <source>
        <dbReference type="ARBA" id="ARBA00022475"/>
    </source>
</evidence>
<dbReference type="SMART" id="SM00382">
    <property type="entry name" value="AAA"/>
    <property type="match status" value="1"/>
</dbReference>
<sequence>MTPALRLEHVTAHLGARTFDYDLALEGPQIVAITGASGSGKSTLFHLIAGFQEPSGGSISMNGAEVTGIAPGKRPLTYIFQDHNLFAHLDVQKNVALGISPTLTLSAGDSDAISRALTDVGLSGFEKRMTQALSGGEKQRVAFARALVRRRPFLLLDEAFASLDEELRHQMGDLLTRLQRQNAMMVLMISHDRREVVRIADQVVEIDDGRVVYCGNPTSWAGLGKYFA</sequence>
<evidence type="ECO:0000256" key="7">
    <source>
        <dbReference type="ARBA" id="ARBA00022967"/>
    </source>
</evidence>
<keyword evidence="2" id="KW-0813">Transport</keyword>
<dbReference type="GO" id="GO:0005524">
    <property type="term" value="F:ATP binding"/>
    <property type="evidence" value="ECO:0007669"/>
    <property type="project" value="UniProtKB-KW"/>
</dbReference>
<accession>A0A936YV49</accession>
<dbReference type="PANTHER" id="PTHR42781">
    <property type="entry name" value="SPERMIDINE/PUTRESCINE IMPORT ATP-BINDING PROTEIN POTA"/>
    <property type="match status" value="1"/>
</dbReference>
<feature type="domain" description="ABC transporter" evidence="9">
    <location>
        <begin position="5"/>
        <end position="226"/>
    </location>
</feature>
<dbReference type="Pfam" id="PF00005">
    <property type="entry name" value="ABC_tran"/>
    <property type="match status" value="1"/>
</dbReference>
<keyword evidence="8" id="KW-0472">Membrane</keyword>
<dbReference type="InterPro" id="IPR050093">
    <property type="entry name" value="ABC_SmlMolc_Importer"/>
</dbReference>
<keyword evidence="6 10" id="KW-0067">ATP-binding</keyword>
<dbReference type="GO" id="GO:0016887">
    <property type="term" value="F:ATP hydrolysis activity"/>
    <property type="evidence" value="ECO:0007669"/>
    <property type="project" value="InterPro"/>
</dbReference>
<comment type="caution">
    <text evidence="10">The sequence shown here is derived from an EMBL/GenBank/DDBJ whole genome shotgun (WGS) entry which is preliminary data.</text>
</comment>
<keyword evidence="5" id="KW-0547">Nucleotide-binding</keyword>
<evidence type="ECO:0000256" key="1">
    <source>
        <dbReference type="ARBA" id="ARBA00005417"/>
    </source>
</evidence>
<evidence type="ECO:0000256" key="5">
    <source>
        <dbReference type="ARBA" id="ARBA00022741"/>
    </source>
</evidence>
<dbReference type="PROSITE" id="PS00211">
    <property type="entry name" value="ABC_TRANSPORTER_1"/>
    <property type="match status" value="1"/>
</dbReference>
<keyword evidence="4" id="KW-0997">Cell inner membrane</keyword>
<dbReference type="AlphaFoldDB" id="A0A936YV49"/>
<dbReference type="InterPro" id="IPR003593">
    <property type="entry name" value="AAA+_ATPase"/>
</dbReference>
<keyword evidence="3" id="KW-1003">Cell membrane</keyword>
<evidence type="ECO:0000313" key="11">
    <source>
        <dbReference type="Proteomes" id="UP000633219"/>
    </source>
</evidence>
<dbReference type="InterPro" id="IPR027417">
    <property type="entry name" value="P-loop_NTPase"/>
</dbReference>
<evidence type="ECO:0000256" key="6">
    <source>
        <dbReference type="ARBA" id="ARBA00022840"/>
    </source>
</evidence>
<dbReference type="Proteomes" id="UP000633219">
    <property type="component" value="Unassembled WGS sequence"/>
</dbReference>